<sequence>MGSSSDSAHSSDASHTYVEDRKRRSESDSFYNHSAALGCRTLAGRSQPATALCGPWGLLLNLSLVTVEIGYTRAVFCGLVSLSLLFPVVDDFTMVQWIGVGSIAAGVLGVITKIVVNYPLVVAVAVGAVVMTVGIYCKVRSRGLLVYLPEGLQSLLLHSSVFDLLVDRRGVTKFSRLMQRLIFIAFNPRLSEKSLRECLMGMDEDFLEKVLQPGLAHLLPRKAQKALMPPSRISERYEAPAGLPSIRIDRRMAGDIIELERGMLVDIRCFKFKSALLLLLYKRRHKPQSDSKMPPPIYRVLAIIARPTLAVVSGASLGLAVTLCCVRSFTRHVDSSPSAGILVRALTSRLCSGATVLAGGCAAATAAYKYFEDDDDRSVATADHASPAALTDRSPTYETVVPSRLCPPLLTSTYLAFHIGQRRAEN</sequence>
<dbReference type="AlphaFoldDB" id="A0A7J6LFP7"/>
<comment type="caution">
    <text evidence="3">The sequence shown here is derived from an EMBL/GenBank/DDBJ whole genome shotgun (WGS) entry which is preliminary data.</text>
</comment>
<keyword evidence="2" id="KW-0812">Transmembrane</keyword>
<proteinExistence type="predicted"/>
<evidence type="ECO:0000256" key="1">
    <source>
        <dbReference type="SAM" id="MobiDB-lite"/>
    </source>
</evidence>
<reference evidence="3 4" key="1">
    <citation type="submission" date="2020-04" db="EMBL/GenBank/DDBJ databases">
        <title>Perkinsus olseni comparative genomics.</title>
        <authorList>
            <person name="Bogema D.R."/>
        </authorList>
    </citation>
    <scope>NUCLEOTIDE SEQUENCE [LARGE SCALE GENOMIC DNA]</scope>
    <source>
        <strain evidence="3">ATCC PRA-31</strain>
    </source>
</reference>
<feature type="transmembrane region" description="Helical" evidence="2">
    <location>
        <begin position="118"/>
        <end position="137"/>
    </location>
</feature>
<dbReference type="Proteomes" id="UP000572268">
    <property type="component" value="Unassembled WGS sequence"/>
</dbReference>
<evidence type="ECO:0000256" key="2">
    <source>
        <dbReference type="SAM" id="Phobius"/>
    </source>
</evidence>
<evidence type="ECO:0000313" key="4">
    <source>
        <dbReference type="Proteomes" id="UP000572268"/>
    </source>
</evidence>
<dbReference type="EMBL" id="JABANN010000502">
    <property type="protein sequence ID" value="KAF4657830.1"/>
    <property type="molecule type" value="Genomic_DNA"/>
</dbReference>
<feature type="transmembrane region" description="Helical" evidence="2">
    <location>
        <begin position="95"/>
        <end position="112"/>
    </location>
</feature>
<feature type="region of interest" description="Disordered" evidence="1">
    <location>
        <begin position="1"/>
        <end position="21"/>
    </location>
</feature>
<keyword evidence="2" id="KW-0472">Membrane</keyword>
<keyword evidence="2" id="KW-1133">Transmembrane helix</keyword>
<accession>A0A7J6LFP7</accession>
<name>A0A7J6LFP7_PEROL</name>
<feature type="compositionally biased region" description="Low complexity" evidence="1">
    <location>
        <begin position="1"/>
        <end position="15"/>
    </location>
</feature>
<protein>
    <submittedName>
        <fullName evidence="3">Uncharacterized protein</fullName>
    </submittedName>
</protein>
<gene>
    <name evidence="3" type="ORF">FOL46_007266</name>
</gene>
<organism evidence="3 4">
    <name type="scientific">Perkinsus olseni</name>
    <name type="common">Perkinsus atlanticus</name>
    <dbReference type="NCBI Taxonomy" id="32597"/>
    <lineage>
        <taxon>Eukaryota</taxon>
        <taxon>Sar</taxon>
        <taxon>Alveolata</taxon>
        <taxon>Perkinsozoa</taxon>
        <taxon>Perkinsea</taxon>
        <taxon>Perkinsida</taxon>
        <taxon>Perkinsidae</taxon>
        <taxon>Perkinsus</taxon>
    </lineage>
</organism>
<evidence type="ECO:0000313" key="3">
    <source>
        <dbReference type="EMBL" id="KAF4657830.1"/>
    </source>
</evidence>